<dbReference type="SUPFAM" id="SSF46785">
    <property type="entry name" value="Winged helix' DNA-binding domain"/>
    <property type="match status" value="1"/>
</dbReference>
<protein>
    <submittedName>
        <fullName evidence="4">ROK family protein</fullName>
    </submittedName>
</protein>
<reference evidence="4 5" key="1">
    <citation type="submission" date="2022-12" db="EMBL/GenBank/DDBJ databases">
        <title>Draft genome sequence of Paenibacillus sp. dW9.</title>
        <authorList>
            <person name="Choi E.-W."/>
            <person name="Kim D.-U."/>
        </authorList>
    </citation>
    <scope>NUCLEOTIDE SEQUENCE [LARGE SCALE GENOMIC DNA]</scope>
    <source>
        <strain evidence="5">dW9</strain>
    </source>
</reference>
<comment type="function">
    <text evidence="1">Transcriptional repressor of xylose-utilizing enzymes.</text>
</comment>
<dbReference type="InterPro" id="IPR000600">
    <property type="entry name" value="ROK"/>
</dbReference>
<evidence type="ECO:0000313" key="5">
    <source>
        <dbReference type="Proteomes" id="UP001527882"/>
    </source>
</evidence>
<comment type="similarity">
    <text evidence="2">Belongs to the ROK (NagC/XylR) family.</text>
</comment>
<keyword evidence="3" id="KW-0119">Carbohydrate metabolism</keyword>
<proteinExistence type="inferred from homology"/>
<evidence type="ECO:0000256" key="2">
    <source>
        <dbReference type="ARBA" id="ARBA00006479"/>
    </source>
</evidence>
<dbReference type="PANTHER" id="PTHR18964">
    <property type="entry name" value="ROK (REPRESSOR, ORF, KINASE) FAMILY"/>
    <property type="match status" value="1"/>
</dbReference>
<dbReference type="Gene3D" id="3.30.420.40">
    <property type="match status" value="2"/>
</dbReference>
<keyword evidence="3" id="KW-0859">Xylose metabolism</keyword>
<dbReference type="SUPFAM" id="SSF53067">
    <property type="entry name" value="Actin-like ATPase domain"/>
    <property type="match status" value="2"/>
</dbReference>
<keyword evidence="5" id="KW-1185">Reference proteome</keyword>
<dbReference type="RefSeq" id="WP_269880076.1">
    <property type="nucleotide sequence ID" value="NZ_JAQAGZ010000002.1"/>
</dbReference>
<evidence type="ECO:0000313" key="4">
    <source>
        <dbReference type="EMBL" id="MCZ8511681.1"/>
    </source>
</evidence>
<evidence type="ECO:0000256" key="1">
    <source>
        <dbReference type="ARBA" id="ARBA00002486"/>
    </source>
</evidence>
<evidence type="ECO:0000256" key="3">
    <source>
        <dbReference type="ARBA" id="ARBA00022629"/>
    </source>
</evidence>
<dbReference type="InterPro" id="IPR043129">
    <property type="entry name" value="ATPase_NBD"/>
</dbReference>
<dbReference type="Pfam" id="PF00480">
    <property type="entry name" value="ROK"/>
    <property type="match status" value="1"/>
</dbReference>
<accession>A0ABT4Q4B7</accession>
<sequence length="403" mass="44451">MIRIANQQQIKKTNTRTVFGLIQSCRRISRANLSKLTKLSPTTISTIVEELIHKGLVIESSLMNNPGAGRKAITLEINSMHKYVIGMEFNAEGVSGTIFNLKTEPLITITHHSNRKKMTEEALHHTFLDLIHKLLDSVLDESKELLGICIGVPGLLDRDKKSILVSTPLDLTEVDIYNKLSEMVPYPIFIENETLLAATYEKERFEKSASPFVYLSINNGLGASVMINNDNENLQGTNGVGLEIGHMSLDVNGELCPCGNRGCFELMVSTQSLMNAMRAALHDHPESIMHELIQGDPNRLNESIIAEAVRLNDPPAVRVVGHMSRSLGQGIVNIVNIFNPEVIAIGGRFSLLGEFMLNTVLEEVRQRALKPFLQSCKIVLSSHKENAISAGGAILTLIKVLEN</sequence>
<dbReference type="Gene3D" id="1.10.10.10">
    <property type="entry name" value="Winged helix-like DNA-binding domain superfamily/Winged helix DNA-binding domain"/>
    <property type="match status" value="1"/>
</dbReference>
<dbReference type="Pfam" id="PF13412">
    <property type="entry name" value="HTH_24"/>
    <property type="match status" value="1"/>
</dbReference>
<organism evidence="4 5">
    <name type="scientific">Paenibacillus gyeongsangnamensis</name>
    <dbReference type="NCBI Taxonomy" id="3388067"/>
    <lineage>
        <taxon>Bacteria</taxon>
        <taxon>Bacillati</taxon>
        <taxon>Bacillota</taxon>
        <taxon>Bacilli</taxon>
        <taxon>Bacillales</taxon>
        <taxon>Paenibacillaceae</taxon>
        <taxon>Paenibacillus</taxon>
    </lineage>
</organism>
<dbReference type="EMBL" id="JAQAGZ010000002">
    <property type="protein sequence ID" value="MCZ8511681.1"/>
    <property type="molecule type" value="Genomic_DNA"/>
</dbReference>
<dbReference type="InterPro" id="IPR036388">
    <property type="entry name" value="WH-like_DNA-bd_sf"/>
</dbReference>
<gene>
    <name evidence="4" type="ORF">O9H85_04385</name>
</gene>
<dbReference type="Proteomes" id="UP001527882">
    <property type="component" value="Unassembled WGS sequence"/>
</dbReference>
<dbReference type="PANTHER" id="PTHR18964:SF149">
    <property type="entry name" value="BIFUNCTIONAL UDP-N-ACETYLGLUCOSAMINE 2-EPIMERASE_N-ACETYLMANNOSAMINE KINASE"/>
    <property type="match status" value="1"/>
</dbReference>
<comment type="caution">
    <text evidence="4">The sequence shown here is derived from an EMBL/GenBank/DDBJ whole genome shotgun (WGS) entry which is preliminary data.</text>
</comment>
<dbReference type="InterPro" id="IPR036390">
    <property type="entry name" value="WH_DNA-bd_sf"/>
</dbReference>
<name>A0ABT4Q4B7_9BACL</name>